<dbReference type="EMBL" id="MLFK01000006">
    <property type="protein sequence ID" value="OIV41872.1"/>
    <property type="molecule type" value="Genomic_DNA"/>
</dbReference>
<gene>
    <name evidence="3" type="ORF">BKM63_09410</name>
</gene>
<proteinExistence type="predicted"/>
<keyword evidence="1" id="KW-0732">Signal</keyword>
<feature type="domain" description="DUF6268" evidence="2">
    <location>
        <begin position="117"/>
        <end position="279"/>
    </location>
</feature>
<reference evidence="3 4" key="1">
    <citation type="submission" date="2016-10" db="EMBL/GenBank/DDBJ databases">
        <title>Draft Genome Sequence of Rhizobacteria Flavobacterium johnsoniae CI04.</title>
        <authorList>
            <person name="Bravo J.I."/>
            <person name="Lozano G.L."/>
            <person name="Handelsman J."/>
        </authorList>
    </citation>
    <scope>NUCLEOTIDE SEQUENCE [LARGE SCALE GENOMIC DNA]</scope>
    <source>
        <strain evidence="3 4">CI04</strain>
    </source>
</reference>
<evidence type="ECO:0000313" key="3">
    <source>
        <dbReference type="EMBL" id="OIV41872.1"/>
    </source>
</evidence>
<keyword evidence="4" id="KW-1185">Reference proteome</keyword>
<evidence type="ECO:0000256" key="1">
    <source>
        <dbReference type="SAM" id="SignalP"/>
    </source>
</evidence>
<evidence type="ECO:0000313" key="4">
    <source>
        <dbReference type="Proteomes" id="UP000182826"/>
    </source>
</evidence>
<dbReference type="Pfam" id="PF19783">
    <property type="entry name" value="DUF6268"/>
    <property type="match status" value="1"/>
</dbReference>
<comment type="caution">
    <text evidence="3">The sequence shown here is derived from an EMBL/GenBank/DDBJ whole genome shotgun (WGS) entry which is preliminary data.</text>
</comment>
<dbReference type="Proteomes" id="UP000182826">
    <property type="component" value="Unassembled WGS sequence"/>
</dbReference>
<dbReference type="AlphaFoldDB" id="A0A1J7CJX9"/>
<sequence>MKIRFIICSAFLVSSFSMKAQEKFSVNMNLKTEPTDKSDFNETGIGVFFSKIINPKTSIANTVSFSNLNVNYEPGSAGTFESLNELRQIKDKFEISKDISKSTTLHFSLTPTAGFQHNLDFSDFSLLGSFEISQKLNSKAILSIGAARTTVFGNMKFMPTASFNYTVNNSTNVLIGFPDSKISYSNNIRNKFSLNNNFNGNFYNLDTQNNTNNTAAKAVLSQMTTSFEYERNVEKNWFLNFKAGYDFDKKYKLTDSRDHAVYDFNTGSGYVLGIGIKYKQ</sequence>
<dbReference type="RefSeq" id="WP_071636366.1">
    <property type="nucleotide sequence ID" value="NZ_MLFK01000006.1"/>
</dbReference>
<protein>
    <recommendedName>
        <fullName evidence="2">DUF6268 domain-containing protein</fullName>
    </recommendedName>
</protein>
<feature type="chain" id="PRO_5009644354" description="DUF6268 domain-containing protein" evidence="1">
    <location>
        <begin position="21"/>
        <end position="280"/>
    </location>
</feature>
<organism evidence="3 4">
    <name type="scientific">Flavobacterium johnsoniae</name>
    <name type="common">Cytophaga johnsonae</name>
    <dbReference type="NCBI Taxonomy" id="986"/>
    <lineage>
        <taxon>Bacteria</taxon>
        <taxon>Pseudomonadati</taxon>
        <taxon>Bacteroidota</taxon>
        <taxon>Flavobacteriia</taxon>
        <taxon>Flavobacteriales</taxon>
        <taxon>Flavobacteriaceae</taxon>
        <taxon>Flavobacterium</taxon>
    </lineage>
</organism>
<accession>A0A1J7CJX9</accession>
<feature type="signal peptide" evidence="1">
    <location>
        <begin position="1"/>
        <end position="20"/>
    </location>
</feature>
<dbReference type="OrthoDB" id="1375732at2"/>
<name>A0A1J7CJX9_FLAJO</name>
<evidence type="ECO:0000259" key="2">
    <source>
        <dbReference type="Pfam" id="PF19783"/>
    </source>
</evidence>
<dbReference type="InterPro" id="IPR046235">
    <property type="entry name" value="DUF6268"/>
</dbReference>